<evidence type="ECO:0000256" key="1">
    <source>
        <dbReference type="ARBA" id="ARBA00023015"/>
    </source>
</evidence>
<dbReference type="SMART" id="SM00420">
    <property type="entry name" value="HTH_DEOR"/>
    <property type="match status" value="1"/>
</dbReference>
<name>A0ABX8CKH7_9NOCA</name>
<dbReference type="Gene3D" id="1.10.10.10">
    <property type="entry name" value="Winged helix-like DNA-binding domain superfamily/Winged helix DNA-binding domain"/>
    <property type="match status" value="1"/>
</dbReference>
<proteinExistence type="predicted"/>
<evidence type="ECO:0000256" key="3">
    <source>
        <dbReference type="SAM" id="MobiDB-lite"/>
    </source>
</evidence>
<keyword evidence="2" id="KW-0804">Transcription</keyword>
<protein>
    <submittedName>
        <fullName evidence="5">DeoR/GlpR transcriptional regulator</fullName>
    </submittedName>
</protein>
<reference evidence="5 6" key="1">
    <citation type="submission" date="2021-04" db="EMBL/GenBank/DDBJ databases">
        <title>Nocardia tengchongensis.</title>
        <authorList>
            <person name="Zhuang k."/>
            <person name="Ran Y."/>
            <person name="Li W."/>
        </authorList>
    </citation>
    <scope>NUCLEOTIDE SEQUENCE [LARGE SCALE GENOMIC DNA]</scope>
    <source>
        <strain evidence="5 6">CFH S0057</strain>
    </source>
</reference>
<dbReference type="InterPro" id="IPR050313">
    <property type="entry name" value="Carb_Metab_HTH_regulators"/>
</dbReference>
<evidence type="ECO:0000256" key="2">
    <source>
        <dbReference type="ARBA" id="ARBA00023163"/>
    </source>
</evidence>
<keyword evidence="1" id="KW-0805">Transcription regulation</keyword>
<dbReference type="InterPro" id="IPR037171">
    <property type="entry name" value="NagB/RpiA_transferase-like"/>
</dbReference>
<evidence type="ECO:0000313" key="6">
    <source>
        <dbReference type="Proteomes" id="UP000683310"/>
    </source>
</evidence>
<accession>A0ABX8CKH7</accession>
<dbReference type="InterPro" id="IPR014036">
    <property type="entry name" value="DeoR-like_C"/>
</dbReference>
<dbReference type="SUPFAM" id="SSF100950">
    <property type="entry name" value="NagB/RpiA/CoA transferase-like"/>
    <property type="match status" value="1"/>
</dbReference>
<feature type="domain" description="HTH deoR-type" evidence="4">
    <location>
        <begin position="3"/>
        <end position="58"/>
    </location>
</feature>
<dbReference type="PRINTS" id="PR00037">
    <property type="entry name" value="HTHLACR"/>
</dbReference>
<dbReference type="PANTHER" id="PTHR30363">
    <property type="entry name" value="HTH-TYPE TRANSCRIPTIONAL REGULATOR SRLR-RELATED"/>
    <property type="match status" value="1"/>
</dbReference>
<dbReference type="Proteomes" id="UP000683310">
    <property type="component" value="Chromosome"/>
</dbReference>
<evidence type="ECO:0000259" key="4">
    <source>
        <dbReference type="PROSITE" id="PS51000"/>
    </source>
</evidence>
<dbReference type="PANTHER" id="PTHR30363:SF44">
    <property type="entry name" value="AGA OPERON TRANSCRIPTIONAL REPRESSOR-RELATED"/>
    <property type="match status" value="1"/>
</dbReference>
<sequence length="286" mass="30742">MLSSTRRRQILDRLTTDGYVEAKEFARELGVDTSTIRRDLEALERDGQIQRTHGGARPIPGVTSDLPYSAKRNTRLQEKSAIARVAATLVADGDTVILDSGSTTYEVAVALSRREHLTVITNDLRIAEYIAGLQRFRLLVAGGELLGSVYTLAGDRTVEFLRDYAADWAFLGADAVDLAAGITNTNTLEVPVKRAMIATARATAVVVDSSKFGHRALARVAGLDEIHTLITDHGLDEDAAKPFGDHLIRADAAKPPQSKPRPTIAAASSLAASRGKPAQDSAESEQ</sequence>
<gene>
    <name evidence="5" type="ORF">KHQ06_30635</name>
</gene>
<dbReference type="Pfam" id="PF08220">
    <property type="entry name" value="HTH_DeoR"/>
    <property type="match status" value="1"/>
</dbReference>
<dbReference type="RefSeq" id="WP_213556587.1">
    <property type="nucleotide sequence ID" value="NZ_JBHZDI010000109.1"/>
</dbReference>
<dbReference type="InterPro" id="IPR036388">
    <property type="entry name" value="WH-like_DNA-bd_sf"/>
</dbReference>
<organism evidence="5 6">
    <name type="scientific">Nocardia tengchongensis</name>
    <dbReference type="NCBI Taxonomy" id="2055889"/>
    <lineage>
        <taxon>Bacteria</taxon>
        <taxon>Bacillati</taxon>
        <taxon>Actinomycetota</taxon>
        <taxon>Actinomycetes</taxon>
        <taxon>Mycobacteriales</taxon>
        <taxon>Nocardiaceae</taxon>
        <taxon>Nocardia</taxon>
    </lineage>
</organism>
<dbReference type="PROSITE" id="PS51000">
    <property type="entry name" value="HTH_DEOR_2"/>
    <property type="match status" value="1"/>
</dbReference>
<dbReference type="SUPFAM" id="SSF46785">
    <property type="entry name" value="Winged helix' DNA-binding domain"/>
    <property type="match status" value="1"/>
</dbReference>
<dbReference type="Gene3D" id="3.40.50.1360">
    <property type="match status" value="1"/>
</dbReference>
<dbReference type="InterPro" id="IPR001034">
    <property type="entry name" value="DeoR_HTH"/>
</dbReference>
<keyword evidence="6" id="KW-1185">Reference proteome</keyword>
<evidence type="ECO:0000313" key="5">
    <source>
        <dbReference type="EMBL" id="QVI20478.1"/>
    </source>
</evidence>
<dbReference type="SMART" id="SM01134">
    <property type="entry name" value="DeoRC"/>
    <property type="match status" value="1"/>
</dbReference>
<dbReference type="EMBL" id="CP074371">
    <property type="protein sequence ID" value="QVI20478.1"/>
    <property type="molecule type" value="Genomic_DNA"/>
</dbReference>
<feature type="region of interest" description="Disordered" evidence="3">
    <location>
        <begin position="246"/>
        <end position="286"/>
    </location>
</feature>
<dbReference type="Pfam" id="PF00455">
    <property type="entry name" value="DeoRC"/>
    <property type="match status" value="1"/>
</dbReference>
<dbReference type="InterPro" id="IPR036390">
    <property type="entry name" value="WH_DNA-bd_sf"/>
</dbReference>